<dbReference type="Proteomes" id="UP001281147">
    <property type="component" value="Unassembled WGS sequence"/>
</dbReference>
<accession>A0ACC3M8P1</accession>
<evidence type="ECO:0000313" key="2">
    <source>
        <dbReference type="Proteomes" id="UP001281147"/>
    </source>
</evidence>
<reference evidence="1" key="1">
    <citation type="submission" date="2023-07" db="EMBL/GenBank/DDBJ databases">
        <title>Black Yeasts Isolated from many extreme environments.</title>
        <authorList>
            <person name="Coleine C."/>
            <person name="Stajich J.E."/>
            <person name="Selbmann L."/>
        </authorList>
    </citation>
    <scope>NUCLEOTIDE SEQUENCE</scope>
    <source>
        <strain evidence="1">CCFEE 5714</strain>
    </source>
</reference>
<organism evidence="1 2">
    <name type="scientific">Vermiconidia calcicola</name>
    <dbReference type="NCBI Taxonomy" id="1690605"/>
    <lineage>
        <taxon>Eukaryota</taxon>
        <taxon>Fungi</taxon>
        <taxon>Dikarya</taxon>
        <taxon>Ascomycota</taxon>
        <taxon>Pezizomycotina</taxon>
        <taxon>Dothideomycetes</taxon>
        <taxon>Dothideomycetidae</taxon>
        <taxon>Mycosphaerellales</taxon>
        <taxon>Extremaceae</taxon>
        <taxon>Vermiconidia</taxon>
    </lineage>
</organism>
<gene>
    <name evidence="1" type="ORF">LTR37_021516</name>
</gene>
<protein>
    <submittedName>
        <fullName evidence="1">Uncharacterized protein</fullName>
    </submittedName>
</protein>
<name>A0ACC3M8P1_9PEZI</name>
<comment type="caution">
    <text evidence="1">The sequence shown here is derived from an EMBL/GenBank/DDBJ whole genome shotgun (WGS) entry which is preliminary data.</text>
</comment>
<keyword evidence="2" id="KW-1185">Reference proteome</keyword>
<sequence>MAHAFSVTYGNVVHQLSGIVDPDYEVLPNPADWNGAIHALRDAKAQGYYYGSPIGVWPVGAHEIMEGQARFIQMQYLHFGSGGRIDWDDFRALGWLGSGIYQNAFDLFLTQAGLDWPDSLDHPTVGLFLVICDMALNPGAGFPCPMRYPQTLISDCDPGERFAFLSAAVRRSCPETATIIRTYSFEEYETVTEALAAALKIDSPLTIARTVASWAKRSTGVEVLMREYSTMTFGPLNMPIRVLFSHFIAFLQDKAKRPEVFAWAGAWMAGIRVDQQIVDLFERHGALFVDKPEDRGVFARLRAGQDEKALHAMFEQFFSGAVTYDLVRQWITEPGPFQFRYTWLVEKAESWEMENFADSQMTCRPEARRLLGGDARRGDIVMGEDGFQQLFRQVEDPRTTTPSPAT</sequence>
<dbReference type="EMBL" id="JAUTXU010000600">
    <property type="protein sequence ID" value="KAK3677832.1"/>
    <property type="molecule type" value="Genomic_DNA"/>
</dbReference>
<evidence type="ECO:0000313" key="1">
    <source>
        <dbReference type="EMBL" id="KAK3677832.1"/>
    </source>
</evidence>
<proteinExistence type="predicted"/>